<dbReference type="NCBIfam" id="TIGR00778">
    <property type="entry name" value="ahpD_dom"/>
    <property type="match status" value="1"/>
</dbReference>
<dbReference type="EMBL" id="BONY01000006">
    <property type="protein sequence ID" value="GIH03206.1"/>
    <property type="molecule type" value="Genomic_DNA"/>
</dbReference>
<comment type="caution">
    <text evidence="2">The sequence shown here is derived from an EMBL/GenBank/DDBJ whole genome shotgun (WGS) entry which is preliminary data.</text>
</comment>
<dbReference type="InterPro" id="IPR004675">
    <property type="entry name" value="AhpD_core"/>
</dbReference>
<dbReference type="GO" id="GO:0051920">
    <property type="term" value="F:peroxiredoxin activity"/>
    <property type="evidence" value="ECO:0007669"/>
    <property type="project" value="InterPro"/>
</dbReference>
<protein>
    <submittedName>
        <fullName evidence="2">Alkyl hydroperoxide reductase AhpD</fullName>
    </submittedName>
</protein>
<dbReference type="Gene3D" id="1.20.1290.10">
    <property type="entry name" value="AhpD-like"/>
    <property type="match status" value="1"/>
</dbReference>
<dbReference type="InterPro" id="IPR003779">
    <property type="entry name" value="CMD-like"/>
</dbReference>
<dbReference type="Proteomes" id="UP000612899">
    <property type="component" value="Unassembled WGS sequence"/>
</dbReference>
<dbReference type="Pfam" id="PF02627">
    <property type="entry name" value="CMD"/>
    <property type="match status" value="1"/>
</dbReference>
<dbReference type="AlphaFoldDB" id="A0A8J3VEC7"/>
<gene>
    <name evidence="2" type="ORF">Rhe02_12730</name>
</gene>
<organism evidence="2 3">
    <name type="scientific">Rhizocola hellebori</name>
    <dbReference type="NCBI Taxonomy" id="1392758"/>
    <lineage>
        <taxon>Bacteria</taxon>
        <taxon>Bacillati</taxon>
        <taxon>Actinomycetota</taxon>
        <taxon>Actinomycetes</taxon>
        <taxon>Micromonosporales</taxon>
        <taxon>Micromonosporaceae</taxon>
        <taxon>Rhizocola</taxon>
    </lineage>
</organism>
<proteinExistence type="predicted"/>
<evidence type="ECO:0000313" key="3">
    <source>
        <dbReference type="Proteomes" id="UP000612899"/>
    </source>
</evidence>
<reference evidence="2" key="1">
    <citation type="submission" date="2021-01" db="EMBL/GenBank/DDBJ databases">
        <title>Whole genome shotgun sequence of Rhizocola hellebori NBRC 109834.</title>
        <authorList>
            <person name="Komaki H."/>
            <person name="Tamura T."/>
        </authorList>
    </citation>
    <scope>NUCLEOTIDE SEQUENCE</scope>
    <source>
        <strain evidence="2">NBRC 109834</strain>
    </source>
</reference>
<name>A0A8J3VEC7_9ACTN</name>
<evidence type="ECO:0000259" key="1">
    <source>
        <dbReference type="Pfam" id="PF02627"/>
    </source>
</evidence>
<dbReference type="SUPFAM" id="SSF69118">
    <property type="entry name" value="AhpD-like"/>
    <property type="match status" value="1"/>
</dbReference>
<keyword evidence="3" id="KW-1185">Reference proteome</keyword>
<dbReference type="PANTHER" id="PTHR34846">
    <property type="entry name" value="4-CARBOXYMUCONOLACTONE DECARBOXYLASE FAMILY PROTEIN (AFU_ORTHOLOGUE AFUA_6G11590)"/>
    <property type="match status" value="1"/>
</dbReference>
<sequence>MDIGKLQPEMYKAMLVLDKHVGQHELPKPLIELVKLRASQINGCVYCVDMHATDAKAAGETDVRLHGVSVWQDAPYFSEAERAALTLTESMTQLGDRVPDSVWQLAQKHYGEADLAALVMVITVINAWNRICVTTRMTPANA</sequence>
<accession>A0A8J3VEC7</accession>
<dbReference type="PANTHER" id="PTHR34846:SF7">
    <property type="entry name" value="BLL7811 PROTEIN"/>
    <property type="match status" value="1"/>
</dbReference>
<evidence type="ECO:0000313" key="2">
    <source>
        <dbReference type="EMBL" id="GIH03206.1"/>
    </source>
</evidence>
<dbReference type="InterPro" id="IPR029032">
    <property type="entry name" value="AhpD-like"/>
</dbReference>
<feature type="domain" description="Carboxymuconolactone decarboxylase-like" evidence="1">
    <location>
        <begin position="8"/>
        <end position="89"/>
    </location>
</feature>